<name>A0A3Q2YP88_HIPCM</name>
<feature type="region of interest" description="Disordered" evidence="3">
    <location>
        <begin position="892"/>
        <end position="1062"/>
    </location>
</feature>
<evidence type="ECO:0000256" key="3">
    <source>
        <dbReference type="SAM" id="MobiDB-lite"/>
    </source>
</evidence>
<dbReference type="SMART" id="SM00364">
    <property type="entry name" value="LRR_BAC"/>
    <property type="match status" value="6"/>
</dbReference>
<dbReference type="SUPFAM" id="SSF52058">
    <property type="entry name" value="L domain-like"/>
    <property type="match status" value="1"/>
</dbReference>
<feature type="compositionally biased region" description="Pro residues" evidence="3">
    <location>
        <begin position="728"/>
        <end position="740"/>
    </location>
</feature>
<feature type="region of interest" description="Disordered" evidence="3">
    <location>
        <begin position="509"/>
        <end position="533"/>
    </location>
</feature>
<dbReference type="Proteomes" id="UP000264820">
    <property type="component" value="Unplaced"/>
</dbReference>
<dbReference type="InterPro" id="IPR003591">
    <property type="entry name" value="Leu-rich_rpt_typical-subtyp"/>
</dbReference>
<keyword evidence="1" id="KW-0433">Leucine-rich repeat</keyword>
<protein>
    <submittedName>
        <fullName evidence="4">Leucine rich repeat kinase 1</fullName>
    </submittedName>
</protein>
<reference evidence="4" key="1">
    <citation type="submission" date="2025-08" db="UniProtKB">
        <authorList>
            <consortium name="Ensembl"/>
        </authorList>
    </citation>
    <scope>IDENTIFICATION</scope>
</reference>
<organism evidence="4 5">
    <name type="scientific">Hippocampus comes</name>
    <name type="common">Tiger tail seahorse</name>
    <dbReference type="NCBI Taxonomy" id="109280"/>
    <lineage>
        <taxon>Eukaryota</taxon>
        <taxon>Metazoa</taxon>
        <taxon>Chordata</taxon>
        <taxon>Craniata</taxon>
        <taxon>Vertebrata</taxon>
        <taxon>Euteleostomi</taxon>
        <taxon>Actinopterygii</taxon>
        <taxon>Neopterygii</taxon>
        <taxon>Teleostei</taxon>
        <taxon>Neoteleostei</taxon>
        <taxon>Acanthomorphata</taxon>
        <taxon>Syngnathiaria</taxon>
        <taxon>Syngnathiformes</taxon>
        <taxon>Syngnathoidei</taxon>
        <taxon>Syngnathidae</taxon>
        <taxon>Hippocampus</taxon>
    </lineage>
</organism>
<dbReference type="InterPro" id="IPR036770">
    <property type="entry name" value="Ankyrin_rpt-contain_sf"/>
</dbReference>
<dbReference type="SUPFAM" id="SSF48403">
    <property type="entry name" value="Ankyrin repeat"/>
    <property type="match status" value="1"/>
</dbReference>
<dbReference type="Ensembl" id="ENSHCOT00000006073.1">
    <property type="protein sequence ID" value="ENSHCOP00000020484.1"/>
    <property type="gene ID" value="ENSHCOG00000006625.1"/>
</dbReference>
<dbReference type="PROSITE" id="PS51450">
    <property type="entry name" value="LRR"/>
    <property type="match status" value="2"/>
</dbReference>
<dbReference type="InterPro" id="IPR001611">
    <property type="entry name" value="Leu-rich_rpt"/>
</dbReference>
<dbReference type="GO" id="GO:0005737">
    <property type="term" value="C:cytoplasm"/>
    <property type="evidence" value="ECO:0007669"/>
    <property type="project" value="TreeGrafter"/>
</dbReference>
<feature type="compositionally biased region" description="Low complexity" evidence="3">
    <location>
        <begin position="990"/>
        <end position="1003"/>
    </location>
</feature>
<feature type="compositionally biased region" description="Basic residues" evidence="3">
    <location>
        <begin position="1"/>
        <end position="15"/>
    </location>
</feature>
<proteinExistence type="predicted"/>
<dbReference type="SMART" id="SM00369">
    <property type="entry name" value="LRR_TYP"/>
    <property type="match status" value="5"/>
</dbReference>
<dbReference type="Pfam" id="PF13855">
    <property type="entry name" value="LRR_8"/>
    <property type="match status" value="1"/>
</dbReference>
<dbReference type="PANTHER" id="PTHR48051">
    <property type="match status" value="1"/>
</dbReference>
<reference evidence="4" key="2">
    <citation type="submission" date="2025-09" db="UniProtKB">
        <authorList>
            <consortium name="Ensembl"/>
        </authorList>
    </citation>
    <scope>IDENTIFICATION</scope>
</reference>
<feature type="region of interest" description="Disordered" evidence="3">
    <location>
        <begin position="93"/>
        <end position="121"/>
    </location>
</feature>
<keyword evidence="2" id="KW-0677">Repeat</keyword>
<sequence>MAGHTHTRTHTHAKGQFRGFHSHVPQHTTHTSIVRGVLFVTIQACFEGVDRKRLCDVHFCVPLFWSAKKEVTRVGLPQSGAVRLFVIASKQRASTSMSRGENGPPGDDGAPSCPPPSPASIRRAYEAGRRETARDLIRRADKRAHADDLLRAACRHGDAGSVRYLLNEAEVRVATEASERNPAVVAARFGHGAVLKMLLDAIPGVRQKSELLDLLLSACCQRADVDCARLLVREYGADVNGDVPAGGEELADFLLENGAALSSYALLDHPDLSARLLARRLRRGAQDGQQAVGVHWGGLSLPWLEVSWFLGVSRLITHLDLSRNNLSSLPSVLPWGLPRLQTLDLSRNRLTQMPPAATSREVICSGLREVNVQRNQLSALPAGLLHLSELKKLCASQNRLSALFDVPAASNWMGLRRLEELDVSDNLLSALPADITRALKSLRVLDVSRNRLGGFPEPWACPLVSGDPPARARGGGGAVSLTSLSMGVSEPLRGVVQSDQRAPGQHLRLLEGSPAGRGLVRQPPGTSALRPLPTGGSAFAEVVRERHQDSAATVPLDLLAAQNAGPLQEPAGKERRRAKVPKTSLLDHVEQKRPGASASRGLAGAPAGFPGGPAPERQPAGARPAFRVRSEGPPRTLPGQQPRHPGASVGTGRAERPVAAGLGKPRHRQRASRNQEGRRGGGAGLPARAAPRGGALSSAEDAADRAAAPGQVLPPAGAPGKSEVSPPAVAPPLRDPPPSSCPKLSDLVAASELGVQRVGRGRPGGPVGRHAVLLHGRRPLRAGLEPDAGRGGRRRPADVAAQHRGPSAQVGGGGGGNPPGPDRGPLPHGAAGHAEGSRPGAVPLALGRPSQRLPRRHGGAPVVSAPAAALDPGPGRLNAPFVRVCQRGVVQDAGGRARAEEPHRAGGALHEGHAGRARRRQAAGQDDPRQLRAPAGGGGGREATASRRGRSSIPDRGSAGAPGGARRRQRHRALRRLAGRHPLPDGDGDAAALPRQQPRPAHALLPVSRVAGRVPAEDAEPQVVELHGRQRPHPGPRPPDAAGRDRVHPRHRGAVLPVPGQV</sequence>
<evidence type="ECO:0000313" key="5">
    <source>
        <dbReference type="Proteomes" id="UP000264820"/>
    </source>
</evidence>
<feature type="region of interest" description="Disordered" evidence="3">
    <location>
        <begin position="564"/>
        <end position="879"/>
    </location>
</feature>
<evidence type="ECO:0000256" key="1">
    <source>
        <dbReference type="ARBA" id="ARBA00022614"/>
    </source>
</evidence>
<dbReference type="GeneTree" id="ENSGT00940000160363"/>
<dbReference type="InterPro" id="IPR050216">
    <property type="entry name" value="LRR_domain-containing"/>
</dbReference>
<feature type="region of interest" description="Disordered" evidence="3">
    <location>
        <begin position="1"/>
        <end position="23"/>
    </location>
</feature>
<feature type="compositionally biased region" description="Low complexity" evidence="3">
    <location>
        <begin position="685"/>
        <end position="708"/>
    </location>
</feature>
<dbReference type="AlphaFoldDB" id="A0A3Q2YP88"/>
<dbReference type="InterPro" id="IPR002110">
    <property type="entry name" value="Ankyrin_rpt"/>
</dbReference>
<feature type="compositionally biased region" description="Basic and acidic residues" evidence="3">
    <location>
        <begin position="895"/>
        <end position="914"/>
    </location>
</feature>
<dbReference type="PANTHER" id="PTHR48051:SF1">
    <property type="entry name" value="RAS SUPPRESSOR PROTEIN 1"/>
    <property type="match status" value="1"/>
</dbReference>
<evidence type="ECO:0000256" key="2">
    <source>
        <dbReference type="ARBA" id="ARBA00022737"/>
    </source>
</evidence>
<dbReference type="Gene3D" id="3.80.10.10">
    <property type="entry name" value="Ribonuclease Inhibitor"/>
    <property type="match status" value="1"/>
</dbReference>
<feature type="compositionally biased region" description="Low complexity" evidence="3">
    <location>
        <begin position="859"/>
        <end position="869"/>
    </location>
</feature>
<evidence type="ECO:0000313" key="4">
    <source>
        <dbReference type="Ensembl" id="ENSHCOP00000020484.1"/>
    </source>
</evidence>
<accession>A0A3Q2YP88</accession>
<dbReference type="InterPro" id="IPR032675">
    <property type="entry name" value="LRR_dom_sf"/>
</dbReference>
<dbReference type="Pfam" id="PF12796">
    <property type="entry name" value="Ank_2"/>
    <property type="match status" value="1"/>
</dbReference>
<keyword evidence="5" id="KW-1185">Reference proteome</keyword>
<feature type="compositionally biased region" description="Basic residues" evidence="3">
    <location>
        <begin position="965"/>
        <end position="979"/>
    </location>
</feature>
<dbReference type="Gene3D" id="1.25.40.20">
    <property type="entry name" value="Ankyrin repeat-containing domain"/>
    <property type="match status" value="1"/>
</dbReference>
<dbReference type="PRINTS" id="PR00019">
    <property type="entry name" value="LEURICHRPT"/>
</dbReference>